<dbReference type="Proteomes" id="UP000779574">
    <property type="component" value="Unassembled WGS sequence"/>
</dbReference>
<keyword evidence="2" id="KW-0472">Membrane</keyword>
<keyword evidence="1" id="KW-0175">Coiled coil</keyword>
<keyword evidence="2" id="KW-1133">Transmembrane helix</keyword>
<comment type="caution">
    <text evidence="3">The sequence shown here is derived from an EMBL/GenBank/DDBJ whole genome shotgun (WGS) entry which is preliminary data.</text>
</comment>
<accession>A0A9P8J201</accession>
<evidence type="ECO:0008006" key="5">
    <source>
        <dbReference type="Google" id="ProtNLM"/>
    </source>
</evidence>
<sequence length="296" mass="33128">MAGREVVQEGASLHSCTQECQLIPIDLGSSKFLLLDTPGFDDTNRSDAEVLKEIARILAAQYEIGVQLKGIIYLQRITDIKMSGHSMKALKIFQEICGETALTNVLVTTRWNEIEESLGASRERELREDFWAFMLAKGSKLVRFHDSRHSAISLASHLLVAESVVLELQRDLVDHGKLLSETGAGAFVHDDVEAIRAQHLVELQEMERLRGQLTESDTAMKRQVQRSLAKEQELLQKIEQQQVSLQARVGEEVKQAIQQNTKSEKRLSWLKLGLGLFPTVLSILGIFVNVPPSASF</sequence>
<feature type="coiled-coil region" evidence="1">
    <location>
        <begin position="221"/>
        <end position="248"/>
    </location>
</feature>
<name>A0A9P8J201_AURME</name>
<evidence type="ECO:0000313" key="4">
    <source>
        <dbReference type="Proteomes" id="UP000779574"/>
    </source>
</evidence>
<gene>
    <name evidence="3" type="ORF">KCU76_g15111</name>
</gene>
<keyword evidence="2" id="KW-0812">Transmembrane</keyword>
<protein>
    <recommendedName>
        <fullName evidence="5">AIG1-type G domain-containing protein</fullName>
    </recommendedName>
</protein>
<reference evidence="3" key="2">
    <citation type="submission" date="2021-08" db="EMBL/GenBank/DDBJ databases">
        <authorList>
            <person name="Gostincar C."/>
            <person name="Sun X."/>
            <person name="Song Z."/>
            <person name="Gunde-Cimerman N."/>
        </authorList>
    </citation>
    <scope>NUCLEOTIDE SEQUENCE</scope>
    <source>
        <strain evidence="3">EXF-9911</strain>
    </source>
</reference>
<dbReference type="EMBL" id="JAHFXF010000965">
    <property type="protein sequence ID" value="KAG9680512.1"/>
    <property type="molecule type" value="Genomic_DNA"/>
</dbReference>
<feature type="transmembrane region" description="Helical" evidence="2">
    <location>
        <begin position="269"/>
        <end position="290"/>
    </location>
</feature>
<evidence type="ECO:0000256" key="2">
    <source>
        <dbReference type="SAM" id="Phobius"/>
    </source>
</evidence>
<evidence type="ECO:0000256" key="1">
    <source>
        <dbReference type="SAM" id="Coils"/>
    </source>
</evidence>
<dbReference type="Gene3D" id="3.40.50.300">
    <property type="entry name" value="P-loop containing nucleotide triphosphate hydrolases"/>
    <property type="match status" value="1"/>
</dbReference>
<feature type="non-terminal residue" evidence="3">
    <location>
        <position position="296"/>
    </location>
</feature>
<proteinExistence type="predicted"/>
<dbReference type="InterPro" id="IPR027417">
    <property type="entry name" value="P-loop_NTPase"/>
</dbReference>
<dbReference type="AlphaFoldDB" id="A0A9P8J201"/>
<organism evidence="3 4">
    <name type="scientific">Aureobasidium melanogenum</name>
    <name type="common">Aureobasidium pullulans var. melanogenum</name>
    <dbReference type="NCBI Taxonomy" id="46634"/>
    <lineage>
        <taxon>Eukaryota</taxon>
        <taxon>Fungi</taxon>
        <taxon>Dikarya</taxon>
        <taxon>Ascomycota</taxon>
        <taxon>Pezizomycotina</taxon>
        <taxon>Dothideomycetes</taxon>
        <taxon>Dothideomycetidae</taxon>
        <taxon>Dothideales</taxon>
        <taxon>Saccotheciaceae</taxon>
        <taxon>Aureobasidium</taxon>
    </lineage>
</organism>
<reference evidence="3" key="1">
    <citation type="journal article" date="2021" name="J Fungi (Basel)">
        <title>Virulence traits and population genomics of the black yeast Aureobasidium melanogenum.</title>
        <authorList>
            <person name="Cernosa A."/>
            <person name="Sun X."/>
            <person name="Gostincar C."/>
            <person name="Fang C."/>
            <person name="Gunde-Cimerman N."/>
            <person name="Song Z."/>
        </authorList>
    </citation>
    <scope>NUCLEOTIDE SEQUENCE</scope>
    <source>
        <strain evidence="3">EXF-9911</strain>
    </source>
</reference>
<evidence type="ECO:0000313" key="3">
    <source>
        <dbReference type="EMBL" id="KAG9680512.1"/>
    </source>
</evidence>
<dbReference type="SUPFAM" id="SSF52540">
    <property type="entry name" value="P-loop containing nucleoside triphosphate hydrolases"/>
    <property type="match status" value="1"/>
</dbReference>
<dbReference type="OrthoDB" id="8954335at2759"/>